<feature type="chain" id="PRO_5035917878" description="Ground-like domain-containing protein" evidence="3">
    <location>
        <begin position="19"/>
        <end position="401"/>
    </location>
</feature>
<protein>
    <recommendedName>
        <fullName evidence="4">Ground-like domain-containing protein</fullName>
    </recommendedName>
</protein>
<feature type="signal peptide" evidence="3">
    <location>
        <begin position="1"/>
        <end position="18"/>
    </location>
</feature>
<evidence type="ECO:0000256" key="1">
    <source>
        <dbReference type="SAM" id="Coils"/>
    </source>
</evidence>
<evidence type="ECO:0000313" key="6">
    <source>
        <dbReference type="Proteomes" id="UP000835052"/>
    </source>
</evidence>
<feature type="domain" description="Ground-like" evidence="4">
    <location>
        <begin position="330"/>
        <end position="400"/>
    </location>
</feature>
<dbReference type="Pfam" id="PF04155">
    <property type="entry name" value="Ground-like"/>
    <property type="match status" value="1"/>
</dbReference>
<comment type="caution">
    <text evidence="5">The sequence shown here is derived from an EMBL/GenBank/DDBJ whole genome shotgun (WGS) entry which is preliminary data.</text>
</comment>
<accession>A0A8S1HI05</accession>
<dbReference type="InterPro" id="IPR007284">
    <property type="entry name" value="Ground-like_dom"/>
</dbReference>
<organism evidence="5 6">
    <name type="scientific">Caenorhabditis auriculariae</name>
    <dbReference type="NCBI Taxonomy" id="2777116"/>
    <lineage>
        <taxon>Eukaryota</taxon>
        <taxon>Metazoa</taxon>
        <taxon>Ecdysozoa</taxon>
        <taxon>Nematoda</taxon>
        <taxon>Chromadorea</taxon>
        <taxon>Rhabditida</taxon>
        <taxon>Rhabditina</taxon>
        <taxon>Rhabditomorpha</taxon>
        <taxon>Rhabditoidea</taxon>
        <taxon>Rhabditidae</taxon>
        <taxon>Peloderinae</taxon>
        <taxon>Caenorhabditis</taxon>
    </lineage>
</organism>
<feature type="compositionally biased region" description="Low complexity" evidence="2">
    <location>
        <begin position="237"/>
        <end position="249"/>
    </location>
</feature>
<keyword evidence="1" id="KW-0175">Coiled coil</keyword>
<keyword evidence="3" id="KW-0732">Signal</keyword>
<gene>
    <name evidence="5" type="ORF">CAUJ_LOCUS11303</name>
</gene>
<name>A0A8S1HI05_9PELO</name>
<sequence>MIINTCFVLITLIRFSEPFLFGGGGGNCGCNCAPPPRCPQISTCAIPVPCSNLAAPAAAYTGSYASVAPAIPSIPASSFATSYSASYAQPKIPLLPAPAPVLLPVPPPYPFSSSSYRPSPSAPIPFPPPPALQPQQVLPAMLPAPYNQLPEASYSQIMITPPNYFPATIPYEMIGITATIAPSTLPYKVHSGYADGPADKEHYEDMSYSTPASNYDDSSPALPPPVPNDSETEYESRPPYSTSSASYSPQTYDYKTSQVVQQNSDRATYENELDELSQLVDSQNSTWPVLPSSQRKITEIYPESMFEKRHAILKRMKSSKDDDTVPRTKNTCNSMKLANVMARAIVDDVSVSKRMVQHATELAFDGAKFDVFCATGEFSYSIHARKYCEVTSNDVTCFSFR</sequence>
<evidence type="ECO:0000256" key="2">
    <source>
        <dbReference type="SAM" id="MobiDB-lite"/>
    </source>
</evidence>
<feature type="compositionally biased region" description="Polar residues" evidence="2">
    <location>
        <begin position="207"/>
        <end position="217"/>
    </location>
</feature>
<feature type="coiled-coil region" evidence="1">
    <location>
        <begin position="259"/>
        <end position="286"/>
    </location>
</feature>
<evidence type="ECO:0000256" key="3">
    <source>
        <dbReference type="SAM" id="SignalP"/>
    </source>
</evidence>
<evidence type="ECO:0000313" key="5">
    <source>
        <dbReference type="EMBL" id="CAD6195384.1"/>
    </source>
</evidence>
<feature type="region of interest" description="Disordered" evidence="2">
    <location>
        <begin position="196"/>
        <end position="249"/>
    </location>
</feature>
<dbReference type="OrthoDB" id="5835604at2759"/>
<proteinExistence type="predicted"/>
<keyword evidence="6" id="KW-1185">Reference proteome</keyword>
<dbReference type="EMBL" id="CAJGYM010000054">
    <property type="protein sequence ID" value="CAD6195384.1"/>
    <property type="molecule type" value="Genomic_DNA"/>
</dbReference>
<dbReference type="AlphaFoldDB" id="A0A8S1HI05"/>
<reference evidence="5" key="1">
    <citation type="submission" date="2020-10" db="EMBL/GenBank/DDBJ databases">
        <authorList>
            <person name="Kikuchi T."/>
        </authorList>
    </citation>
    <scope>NUCLEOTIDE SEQUENCE</scope>
    <source>
        <strain evidence="5">NKZ352</strain>
    </source>
</reference>
<evidence type="ECO:0000259" key="4">
    <source>
        <dbReference type="Pfam" id="PF04155"/>
    </source>
</evidence>
<dbReference type="Proteomes" id="UP000835052">
    <property type="component" value="Unassembled WGS sequence"/>
</dbReference>